<dbReference type="InterPro" id="IPR005651">
    <property type="entry name" value="Trm112-like"/>
</dbReference>
<evidence type="ECO:0000313" key="1">
    <source>
        <dbReference type="EMBL" id="BBG24524.1"/>
    </source>
</evidence>
<dbReference type="EMBL" id="AP018929">
    <property type="protein sequence ID" value="BBG24524.1"/>
    <property type="molecule type" value="Genomic_DNA"/>
</dbReference>
<evidence type="ECO:0000313" key="4">
    <source>
        <dbReference type="Proteomes" id="UP000325030"/>
    </source>
</evidence>
<organism evidence="2 4">
    <name type="scientific">Sulfuracidifex tepidarius</name>
    <dbReference type="NCBI Taxonomy" id="1294262"/>
    <lineage>
        <taxon>Archaea</taxon>
        <taxon>Thermoproteota</taxon>
        <taxon>Thermoprotei</taxon>
        <taxon>Sulfolobales</taxon>
        <taxon>Sulfolobaceae</taxon>
        <taxon>Sulfuracidifex</taxon>
    </lineage>
</organism>
<dbReference type="Gene3D" id="2.20.25.10">
    <property type="match status" value="1"/>
</dbReference>
<dbReference type="SUPFAM" id="SSF158997">
    <property type="entry name" value="Trm112p-like"/>
    <property type="match status" value="1"/>
</dbReference>
<evidence type="ECO:0008006" key="5">
    <source>
        <dbReference type="Google" id="ProtNLM"/>
    </source>
</evidence>
<dbReference type="STRING" id="1294262.GCA_001316085_00156"/>
<gene>
    <name evidence="1" type="ORF">IC006_1849</name>
    <name evidence="2" type="ORF">IC007_1857</name>
</gene>
<dbReference type="AlphaFoldDB" id="A0A510E463"/>
<dbReference type="Proteomes" id="UP000322983">
    <property type="component" value="Chromosome"/>
</dbReference>
<dbReference type="KEGG" id="step:IC006_1849"/>
<evidence type="ECO:0000313" key="2">
    <source>
        <dbReference type="EMBL" id="BBG27312.1"/>
    </source>
</evidence>
<dbReference type="Pfam" id="PF03966">
    <property type="entry name" value="Trm112p"/>
    <property type="match status" value="1"/>
</dbReference>
<protein>
    <recommendedName>
        <fullName evidence="5">Trm112 family protein</fullName>
    </recommendedName>
</protein>
<accession>A0A510DWG2</accession>
<keyword evidence="3" id="KW-1185">Reference proteome</keyword>
<accession>A0A510E463</accession>
<name>A0A510E463_9CREN</name>
<dbReference type="Proteomes" id="UP000325030">
    <property type="component" value="Chromosome"/>
</dbReference>
<sequence length="131" mass="15259">MEAEVKYKLMDVLACPICKNFPLKLKVFSEKEVERMIEGNKPLCELYCSFKDVAVKSLENAPCEECIRKEIVEGIIVCEKCGRWYPIVDEIPRMLPDGLRKKNDDIKFLREHEKYLSEDVKTKGLPFNLSQ</sequence>
<dbReference type="EMBL" id="AP018930">
    <property type="protein sequence ID" value="BBG27312.1"/>
    <property type="molecule type" value="Genomic_DNA"/>
</dbReference>
<proteinExistence type="predicted"/>
<reference evidence="4" key="1">
    <citation type="submission" date="2018-09" db="EMBL/GenBank/DDBJ databases">
        <title>Complete Genome Sequencing of Sulfolobus sp. JCM 16834.</title>
        <authorList>
            <person name="Kato S."/>
            <person name="Itoh T."/>
            <person name="Ohkuma M."/>
        </authorList>
    </citation>
    <scope>NUCLEOTIDE SEQUENCE [LARGE SCALE GENOMIC DNA]</scope>
    <source>
        <strain evidence="4">IC-007</strain>
    </source>
</reference>
<evidence type="ECO:0000313" key="3">
    <source>
        <dbReference type="Proteomes" id="UP000322983"/>
    </source>
</evidence>
<reference evidence="2 3" key="2">
    <citation type="journal article" date="2020" name="Int. J. Syst. Evol. Microbiol.">
        <title>Sulfuracidifex tepidarius gen. nov., sp. nov. and transfer of Sulfolobus metallicus Huber and Stetter 1992 to the genus Sulfuracidifex as Sulfuracidifex metallicus comb. nov.</title>
        <authorList>
            <person name="Itoh T."/>
            <person name="Miura T."/>
            <person name="Sakai H.D."/>
            <person name="Kato S."/>
            <person name="Ohkuma M."/>
            <person name="Takashina T."/>
        </authorList>
    </citation>
    <scope>NUCLEOTIDE SEQUENCE</scope>
    <source>
        <strain evidence="1 3">IC-006</strain>
        <strain evidence="2">IC-007</strain>
    </source>
</reference>